<reference evidence="1 2" key="1">
    <citation type="submission" date="2017-05" db="EMBL/GenBank/DDBJ databases">
        <authorList>
            <person name="Varghese N."/>
            <person name="Submissions S."/>
        </authorList>
    </citation>
    <scope>NUCLEOTIDE SEQUENCE [LARGE SCALE GENOMIC DNA]</scope>
    <source>
        <strain evidence="1 2">DSM 21342</strain>
    </source>
</reference>
<protein>
    <submittedName>
        <fullName evidence="1">Uncharacterized protein</fullName>
    </submittedName>
</protein>
<organism evidence="1 2">
    <name type="scientific">Solitalea koreensis</name>
    <dbReference type="NCBI Taxonomy" id="543615"/>
    <lineage>
        <taxon>Bacteria</taxon>
        <taxon>Pseudomonadati</taxon>
        <taxon>Bacteroidota</taxon>
        <taxon>Sphingobacteriia</taxon>
        <taxon>Sphingobacteriales</taxon>
        <taxon>Sphingobacteriaceae</taxon>
        <taxon>Solitalea</taxon>
    </lineage>
</organism>
<dbReference type="Proteomes" id="UP000315971">
    <property type="component" value="Unassembled WGS sequence"/>
</dbReference>
<name>A0A521C935_9SPHI</name>
<dbReference type="OrthoDB" id="978976at2"/>
<gene>
    <name evidence="1" type="ORF">SAMN06265350_103294</name>
</gene>
<dbReference type="EMBL" id="FXSZ01000003">
    <property type="protein sequence ID" value="SMO55875.1"/>
    <property type="molecule type" value="Genomic_DNA"/>
</dbReference>
<sequence>MQYSPFETFNFGNKTCFLSGEALPSADQKIEVFPLWLQNRFKLTDQPFKLLNEQFSTYGKLKLPCSTEVKESIIDPLEKKIETAFTAGYAAVKQLPEEDIFHWFGKIMYGIIFNEIQVALLEKPAHEPLNMNAGLIDKFTNHHLLLQSMRLPMVFEDFTPWSVFVFEVEQGADLFDYRDEMNTLIFSLQMNGFGILICMQDNGENKRYHRELMEKIKGKKLHPAQFQEFCAKLYYSAYLFNRVPRYITLPPTQPNEPYTISSMPLHGSQTKALFDPWQNKVYAQVLEAFWKRWGFVKFEIIKNPEQPMSLLLNENGEFNEVVELPV</sequence>
<evidence type="ECO:0000313" key="1">
    <source>
        <dbReference type="EMBL" id="SMO55875.1"/>
    </source>
</evidence>
<proteinExistence type="predicted"/>
<dbReference type="AlphaFoldDB" id="A0A521C935"/>
<dbReference type="RefSeq" id="WP_142602707.1">
    <property type="nucleotide sequence ID" value="NZ_FXSZ01000003.1"/>
</dbReference>
<evidence type="ECO:0000313" key="2">
    <source>
        <dbReference type="Proteomes" id="UP000315971"/>
    </source>
</evidence>
<keyword evidence="2" id="KW-1185">Reference proteome</keyword>
<accession>A0A521C935</accession>